<keyword evidence="2" id="KW-0479">Metal-binding</keyword>
<dbReference type="EMBL" id="JANQDX010000013">
    <property type="protein sequence ID" value="KAL0913458.1"/>
    <property type="molecule type" value="Genomic_DNA"/>
</dbReference>
<dbReference type="InterPro" id="IPR000679">
    <property type="entry name" value="Znf_GATA"/>
</dbReference>
<comment type="subcellular location">
    <subcellularLocation>
        <location evidence="1">Nucleus</location>
    </subcellularLocation>
</comment>
<dbReference type="PROSITE" id="PS51916">
    <property type="entry name" value="DEUBAD"/>
    <property type="match status" value="1"/>
</dbReference>
<dbReference type="InterPro" id="IPR028020">
    <property type="entry name" value="ASX_DEUBAD_dom"/>
</dbReference>
<proteinExistence type="predicted"/>
<name>A0ABD0UKZ5_DENTH</name>
<protein>
    <recommendedName>
        <fullName evidence="13">GATA transcription factor</fullName>
    </recommendedName>
</protein>
<keyword evidence="5" id="KW-0805">Transcription regulation</keyword>
<organism evidence="11 12">
    <name type="scientific">Dendrobium thyrsiflorum</name>
    <name type="common">Pinecone-like raceme dendrobium</name>
    <name type="synonym">Orchid</name>
    <dbReference type="NCBI Taxonomy" id="117978"/>
    <lineage>
        <taxon>Eukaryota</taxon>
        <taxon>Viridiplantae</taxon>
        <taxon>Streptophyta</taxon>
        <taxon>Embryophyta</taxon>
        <taxon>Tracheophyta</taxon>
        <taxon>Spermatophyta</taxon>
        <taxon>Magnoliopsida</taxon>
        <taxon>Liliopsida</taxon>
        <taxon>Asparagales</taxon>
        <taxon>Orchidaceae</taxon>
        <taxon>Epidendroideae</taxon>
        <taxon>Malaxideae</taxon>
        <taxon>Dendrobiinae</taxon>
        <taxon>Dendrobium</taxon>
    </lineage>
</organism>
<dbReference type="Gene3D" id="3.30.50.10">
    <property type="entry name" value="Erythroid Transcription Factor GATA-1, subunit A"/>
    <property type="match status" value="1"/>
</dbReference>
<evidence type="ECO:0000259" key="10">
    <source>
        <dbReference type="PROSITE" id="PS51916"/>
    </source>
</evidence>
<dbReference type="GO" id="GO:0008270">
    <property type="term" value="F:zinc ion binding"/>
    <property type="evidence" value="ECO:0007669"/>
    <property type="project" value="UniProtKB-KW"/>
</dbReference>
<evidence type="ECO:0000256" key="1">
    <source>
        <dbReference type="ARBA" id="ARBA00004123"/>
    </source>
</evidence>
<dbReference type="SMART" id="SM00401">
    <property type="entry name" value="ZnF_GATA"/>
    <property type="match status" value="1"/>
</dbReference>
<dbReference type="GO" id="GO:0005634">
    <property type="term" value="C:nucleus"/>
    <property type="evidence" value="ECO:0007669"/>
    <property type="project" value="UniProtKB-SubCell"/>
</dbReference>
<evidence type="ECO:0000313" key="11">
    <source>
        <dbReference type="EMBL" id="KAL0913458.1"/>
    </source>
</evidence>
<dbReference type="PROSITE" id="PS00344">
    <property type="entry name" value="GATA_ZN_FINGER_1"/>
    <property type="match status" value="1"/>
</dbReference>
<dbReference type="PANTHER" id="PTHR46855:SF1">
    <property type="entry name" value="GATA TRANSCRIPTION FACTOR 26"/>
    <property type="match status" value="1"/>
</dbReference>
<dbReference type="Pfam" id="PF00320">
    <property type="entry name" value="GATA"/>
    <property type="match status" value="1"/>
</dbReference>
<comment type="caution">
    <text evidence="11">The sequence shown here is derived from an EMBL/GenBank/DDBJ whole genome shotgun (WGS) entry which is preliminary data.</text>
</comment>
<evidence type="ECO:0000313" key="12">
    <source>
        <dbReference type="Proteomes" id="UP001552299"/>
    </source>
</evidence>
<dbReference type="Proteomes" id="UP001552299">
    <property type="component" value="Unassembled WGS sequence"/>
</dbReference>
<evidence type="ECO:0000256" key="4">
    <source>
        <dbReference type="ARBA" id="ARBA00022833"/>
    </source>
</evidence>
<evidence type="ECO:0000256" key="3">
    <source>
        <dbReference type="ARBA" id="ARBA00022771"/>
    </source>
</evidence>
<evidence type="ECO:0000256" key="8">
    <source>
        <dbReference type="PROSITE-ProRule" id="PRU00094"/>
    </source>
</evidence>
<dbReference type="PANTHER" id="PTHR46855">
    <property type="entry name" value="OSJNBB0038F03.10 PROTEIN"/>
    <property type="match status" value="1"/>
</dbReference>
<keyword evidence="7" id="KW-0539">Nucleus</keyword>
<sequence length="604" mass="67310">MGKHGPCRHCGVTSTPLWRNGPPEKPVLCNACGSRWRTKGSLANYTPLHAREPIEWEEPKVTKMKSISFKTTEQKLQKRKHMNGIVENVRRIPFSESDQNYIRTFEGDASNRSSSGSAISCSESCANFGAVDASDCTGSAQSNAWDSLVPVPSKKRTVINLKPSVEKLTKDLYSIWHEQQSSNLSGSSEEELLFEGETPMGSVEIGHGGVLLRYPSSKAVEEESEASSLPADKKLVGVPYSRSASSFVDNESKRTSFPNPSIDKFKKSAMHVAQDHARRDRFPPECLDVLQKRDSAMRFTDLKGVINLEVFMEHMKNDEQQQLMKYLPSIDTANSSERFSSFHLFEIANACTSANPLIASFDICSLRSLFSSPQFIENFSYFQQLIQDGIFDLSSSEMNVEECNSLKRLVLFNFTKSSWVEHYEELKDIKHKHATGVNRGEGGSNFLGQSNLIPIKRPHESQNQYLQESKGSMRSPKRVCRSSNTKFSLTKSSVVNLDEAGSTEILDTEDLLDNEGTCFSPRSLFASPPDRSSMLQLTDDGSDQDLLLDVRCSTSFPEAELLYHHPWKQKTASNSSLAESSAVAEEESLCNFPASSFRSQCKGA</sequence>
<dbReference type="Pfam" id="PF13919">
    <property type="entry name" value="ASXH"/>
    <property type="match status" value="1"/>
</dbReference>
<evidence type="ECO:0000256" key="2">
    <source>
        <dbReference type="ARBA" id="ARBA00022723"/>
    </source>
</evidence>
<dbReference type="AlphaFoldDB" id="A0ABD0UKZ5"/>
<evidence type="ECO:0000256" key="7">
    <source>
        <dbReference type="ARBA" id="ARBA00023242"/>
    </source>
</evidence>
<evidence type="ECO:0000256" key="5">
    <source>
        <dbReference type="ARBA" id="ARBA00023015"/>
    </source>
</evidence>
<keyword evidence="3 8" id="KW-0863">Zinc-finger</keyword>
<reference evidence="11 12" key="1">
    <citation type="journal article" date="2024" name="Plant Biotechnol. J.">
        <title>Dendrobium thyrsiflorum genome and its molecular insights into genes involved in important horticultural traits.</title>
        <authorList>
            <person name="Chen B."/>
            <person name="Wang J.Y."/>
            <person name="Zheng P.J."/>
            <person name="Li K.L."/>
            <person name="Liang Y.M."/>
            <person name="Chen X.F."/>
            <person name="Zhang C."/>
            <person name="Zhao X."/>
            <person name="He X."/>
            <person name="Zhang G.Q."/>
            <person name="Liu Z.J."/>
            <person name="Xu Q."/>
        </authorList>
    </citation>
    <scope>NUCLEOTIDE SEQUENCE [LARGE SCALE GENOMIC DNA]</scope>
    <source>
        <strain evidence="11">GZMU011</strain>
    </source>
</reference>
<dbReference type="CDD" id="cd00202">
    <property type="entry name" value="ZnF_GATA"/>
    <property type="match status" value="1"/>
</dbReference>
<gene>
    <name evidence="11" type="ORF">M5K25_016921</name>
</gene>
<dbReference type="SUPFAM" id="SSF57716">
    <property type="entry name" value="Glucocorticoid receptor-like (DNA-binding domain)"/>
    <property type="match status" value="1"/>
</dbReference>
<keyword evidence="4" id="KW-0862">Zinc</keyword>
<dbReference type="InterPro" id="IPR044589">
    <property type="entry name" value="GATA26/27"/>
</dbReference>
<dbReference type="InterPro" id="IPR013088">
    <property type="entry name" value="Znf_NHR/GATA"/>
</dbReference>
<evidence type="ECO:0000259" key="9">
    <source>
        <dbReference type="PROSITE" id="PS50114"/>
    </source>
</evidence>
<dbReference type="PROSITE" id="PS50114">
    <property type="entry name" value="GATA_ZN_FINGER_2"/>
    <property type="match status" value="1"/>
</dbReference>
<dbReference type="InterPro" id="IPR044867">
    <property type="entry name" value="DEUBAD_dom"/>
</dbReference>
<feature type="domain" description="DEUBAD" evidence="10">
    <location>
        <begin position="293"/>
        <end position="432"/>
    </location>
</feature>
<keyword evidence="6" id="KW-0804">Transcription</keyword>
<keyword evidence="12" id="KW-1185">Reference proteome</keyword>
<accession>A0ABD0UKZ5</accession>
<feature type="domain" description="GATA-type" evidence="9">
    <location>
        <begin position="7"/>
        <end position="40"/>
    </location>
</feature>
<evidence type="ECO:0008006" key="13">
    <source>
        <dbReference type="Google" id="ProtNLM"/>
    </source>
</evidence>
<evidence type="ECO:0000256" key="6">
    <source>
        <dbReference type="ARBA" id="ARBA00023163"/>
    </source>
</evidence>